<comment type="caution">
    <text evidence="2">The sequence shown here is derived from an EMBL/GenBank/DDBJ whole genome shotgun (WGS) entry which is preliminary data.</text>
</comment>
<dbReference type="InterPro" id="IPR029045">
    <property type="entry name" value="ClpP/crotonase-like_dom_sf"/>
</dbReference>
<dbReference type="GO" id="GO:0006508">
    <property type="term" value="P:proteolysis"/>
    <property type="evidence" value="ECO:0007669"/>
    <property type="project" value="InterPro"/>
</dbReference>
<dbReference type="PANTHER" id="PTHR37049:SF4">
    <property type="entry name" value="RHODANESE DOMAIN-CONTAINING PROTEIN"/>
    <property type="match status" value="1"/>
</dbReference>
<evidence type="ECO:0008006" key="4">
    <source>
        <dbReference type="Google" id="ProtNLM"/>
    </source>
</evidence>
<keyword evidence="3" id="KW-1185">Reference proteome</keyword>
<dbReference type="OrthoDB" id="27214at2759"/>
<feature type="chain" id="PRO_5034657248" description="Tail specific protease domain-containing protein" evidence="1">
    <location>
        <begin position="21"/>
        <end position="675"/>
    </location>
</feature>
<dbReference type="PANTHER" id="PTHR37049">
    <property type="entry name" value="PEPTIDASE S41 FAMILY PROTEIN"/>
    <property type="match status" value="1"/>
</dbReference>
<keyword evidence="1" id="KW-0732">Signal</keyword>
<dbReference type="InterPro" id="IPR052766">
    <property type="entry name" value="S41A_metabolite_peptidase"/>
</dbReference>
<evidence type="ECO:0000313" key="2">
    <source>
        <dbReference type="EMBL" id="KAF5389577.1"/>
    </source>
</evidence>
<name>A0A8H5HU04_9AGAR</name>
<sequence>MARLAFTALFAFFSLGRVSTEVARQATDPCAKIGGQKWVSPQDLRACYTSFPVDPAVKENIIQVINKTLAFHTSVSYEVSAPEPFTPFVHEDLIADLARISSSQYASDYDLHVDLSRTLKRLNDGHCVWINSCYFQDSLFQSFLPIPLVLLTDSGGSQNVHIAPEAFAVASAEFADELQVWQSALPPAITLESLNGARVLSIAGQDPFAAIDANALITGSFQPLGTRQNSYQFGAGWTYIMGDFAQQNRPNNDSALLTVQRVNESHPETIQEYSKLPYRARISAAAVSFNDSASYRANNCLAISGTNGIDLNETSSANTAPVSNTVLKFQQQPPIKSNNKHRVNVMLDTKPLSDVALPPTLAPSSPALPGSFGSGNFYMQPDNITGVLALGSFAGDDFDTTLNGLLQGLVNLKSLGATQLIVDVSNNGGGFICVAEFLHRIIVGPKNTTVPQAGLYTEARDGMLARLIVQQIIDQTLDPEQDLLYNPRNWNNASNVAFASDENWLLPPVNVTINGRADAFSQRLGQECQPFTPAPPSEALFPTSKVVIVSNGRCASSCSLFSITMAKEEGVKTVVLGGKNDVQQAYCGTVGGQSTDFSTIDTEIKTAKLKNNSLAPPDLLVNGVQGITWRLGFGIDDPTQPEEWQPHLANLNLPLTPDIVNNPVAVWTRITEELL</sequence>
<dbReference type="EMBL" id="JAACJN010000021">
    <property type="protein sequence ID" value="KAF5389577.1"/>
    <property type="molecule type" value="Genomic_DNA"/>
</dbReference>
<feature type="signal peptide" evidence="1">
    <location>
        <begin position="1"/>
        <end position="20"/>
    </location>
</feature>
<evidence type="ECO:0000256" key="1">
    <source>
        <dbReference type="SAM" id="SignalP"/>
    </source>
</evidence>
<dbReference type="Gene3D" id="3.90.226.10">
    <property type="entry name" value="2-enoyl-CoA Hydratase, Chain A, domain 1"/>
    <property type="match status" value="1"/>
</dbReference>
<accession>A0A8H5HU04</accession>
<dbReference type="GO" id="GO:0008236">
    <property type="term" value="F:serine-type peptidase activity"/>
    <property type="evidence" value="ECO:0007669"/>
    <property type="project" value="InterPro"/>
</dbReference>
<dbReference type="Proteomes" id="UP000518752">
    <property type="component" value="Unassembled WGS sequence"/>
</dbReference>
<proteinExistence type="predicted"/>
<evidence type="ECO:0000313" key="3">
    <source>
        <dbReference type="Proteomes" id="UP000518752"/>
    </source>
</evidence>
<dbReference type="AlphaFoldDB" id="A0A8H5HU04"/>
<organism evidence="2 3">
    <name type="scientific">Collybiopsis confluens</name>
    <dbReference type="NCBI Taxonomy" id="2823264"/>
    <lineage>
        <taxon>Eukaryota</taxon>
        <taxon>Fungi</taxon>
        <taxon>Dikarya</taxon>
        <taxon>Basidiomycota</taxon>
        <taxon>Agaricomycotina</taxon>
        <taxon>Agaricomycetes</taxon>
        <taxon>Agaricomycetidae</taxon>
        <taxon>Agaricales</taxon>
        <taxon>Marasmiineae</taxon>
        <taxon>Omphalotaceae</taxon>
        <taxon>Collybiopsis</taxon>
    </lineage>
</organism>
<dbReference type="SUPFAM" id="SSF52096">
    <property type="entry name" value="ClpP/crotonase"/>
    <property type="match status" value="1"/>
</dbReference>
<gene>
    <name evidence="2" type="ORF">D9757_004103</name>
</gene>
<protein>
    <recommendedName>
        <fullName evidence="4">Tail specific protease domain-containing protein</fullName>
    </recommendedName>
</protein>
<reference evidence="2 3" key="1">
    <citation type="journal article" date="2020" name="ISME J.">
        <title>Uncovering the hidden diversity of litter-decomposition mechanisms in mushroom-forming fungi.</title>
        <authorList>
            <person name="Floudas D."/>
            <person name="Bentzer J."/>
            <person name="Ahren D."/>
            <person name="Johansson T."/>
            <person name="Persson P."/>
            <person name="Tunlid A."/>
        </authorList>
    </citation>
    <scope>NUCLEOTIDE SEQUENCE [LARGE SCALE GENOMIC DNA]</scope>
    <source>
        <strain evidence="2 3">CBS 406.79</strain>
    </source>
</reference>